<feature type="domain" description="MobA-like NTP transferase" evidence="8">
    <location>
        <begin position="13"/>
        <end position="140"/>
    </location>
</feature>
<dbReference type="PANTHER" id="PTHR19136">
    <property type="entry name" value="MOLYBDENUM COFACTOR GUANYLYLTRANSFERASE"/>
    <property type="match status" value="1"/>
</dbReference>
<gene>
    <name evidence="9" type="ORF">M3P05_15650</name>
</gene>
<keyword evidence="6" id="KW-0342">GTP-binding</keyword>
<accession>A0ABT0PIY2</accession>
<keyword evidence="9" id="KW-0548">Nucleotidyltransferase</keyword>
<evidence type="ECO:0000256" key="7">
    <source>
        <dbReference type="ARBA" id="ARBA00023150"/>
    </source>
</evidence>
<keyword evidence="2" id="KW-0808">Transferase</keyword>
<proteinExistence type="predicted"/>
<comment type="caution">
    <text evidence="9">The sequence shown here is derived from an EMBL/GenBank/DDBJ whole genome shotgun (WGS) entry which is preliminary data.</text>
</comment>
<keyword evidence="7" id="KW-0501">Molybdenum cofactor biosynthesis</keyword>
<dbReference type="PANTHER" id="PTHR19136:SF81">
    <property type="entry name" value="MOLYBDENUM COFACTOR GUANYLYLTRANSFERASE"/>
    <property type="match status" value="1"/>
</dbReference>
<dbReference type="InterPro" id="IPR013482">
    <property type="entry name" value="Molybde_CF_guanTrfase"/>
</dbReference>
<protein>
    <submittedName>
        <fullName evidence="9">Molybdenum cofactor guanylyltransferase</fullName>
    </submittedName>
</protein>
<dbReference type="RefSeq" id="WP_249700934.1">
    <property type="nucleotide sequence ID" value="NZ_JAMFLX010000024.1"/>
</dbReference>
<reference evidence="9 10" key="1">
    <citation type="submission" date="2022-05" db="EMBL/GenBank/DDBJ databases">
        <authorList>
            <person name="Park J.-S."/>
        </authorList>
    </citation>
    <scope>NUCLEOTIDE SEQUENCE [LARGE SCALE GENOMIC DNA]</scope>
    <source>
        <strain evidence="9 10">2012CJ34-2</strain>
    </source>
</reference>
<dbReference type="Proteomes" id="UP001203338">
    <property type="component" value="Unassembled WGS sequence"/>
</dbReference>
<dbReference type="EMBL" id="JAMFLX010000024">
    <property type="protein sequence ID" value="MCL6271355.1"/>
    <property type="molecule type" value="Genomic_DNA"/>
</dbReference>
<evidence type="ECO:0000313" key="10">
    <source>
        <dbReference type="Proteomes" id="UP001203338"/>
    </source>
</evidence>
<dbReference type="InterPro" id="IPR025877">
    <property type="entry name" value="MobA-like_NTP_Trfase"/>
</dbReference>
<evidence type="ECO:0000256" key="3">
    <source>
        <dbReference type="ARBA" id="ARBA00022723"/>
    </source>
</evidence>
<evidence type="ECO:0000256" key="2">
    <source>
        <dbReference type="ARBA" id="ARBA00022679"/>
    </source>
</evidence>
<keyword evidence="10" id="KW-1185">Reference proteome</keyword>
<dbReference type="InterPro" id="IPR029044">
    <property type="entry name" value="Nucleotide-diphossugar_trans"/>
</dbReference>
<evidence type="ECO:0000256" key="5">
    <source>
        <dbReference type="ARBA" id="ARBA00022842"/>
    </source>
</evidence>
<dbReference type="SUPFAM" id="SSF53448">
    <property type="entry name" value="Nucleotide-diphospho-sugar transferases"/>
    <property type="match status" value="1"/>
</dbReference>
<dbReference type="Gene3D" id="3.90.550.10">
    <property type="entry name" value="Spore Coat Polysaccharide Biosynthesis Protein SpsA, Chain A"/>
    <property type="match status" value="1"/>
</dbReference>
<keyword evidence="4" id="KW-0547">Nucleotide-binding</keyword>
<organism evidence="9 10">
    <name type="scientific">Parendozoicomonas callyspongiae</name>
    <dbReference type="NCBI Taxonomy" id="2942213"/>
    <lineage>
        <taxon>Bacteria</taxon>
        <taxon>Pseudomonadati</taxon>
        <taxon>Pseudomonadota</taxon>
        <taxon>Gammaproteobacteria</taxon>
        <taxon>Oceanospirillales</taxon>
        <taxon>Endozoicomonadaceae</taxon>
        <taxon>Parendozoicomonas</taxon>
    </lineage>
</organism>
<keyword evidence="5" id="KW-0460">Magnesium</keyword>
<keyword evidence="3" id="KW-0479">Metal-binding</keyword>
<dbReference type="GO" id="GO:0016779">
    <property type="term" value="F:nucleotidyltransferase activity"/>
    <property type="evidence" value="ECO:0007669"/>
    <property type="project" value="UniProtKB-KW"/>
</dbReference>
<evidence type="ECO:0000256" key="6">
    <source>
        <dbReference type="ARBA" id="ARBA00023134"/>
    </source>
</evidence>
<keyword evidence="1" id="KW-0963">Cytoplasm</keyword>
<evidence type="ECO:0000259" key="8">
    <source>
        <dbReference type="Pfam" id="PF12804"/>
    </source>
</evidence>
<dbReference type="Pfam" id="PF12804">
    <property type="entry name" value="NTP_transf_3"/>
    <property type="match status" value="1"/>
</dbReference>
<evidence type="ECO:0000256" key="4">
    <source>
        <dbReference type="ARBA" id="ARBA00022741"/>
    </source>
</evidence>
<sequence length="198" mass="22304">MNLLTKKLNNCTGIVLTGGRSSRMGQDKALLAWQNKPLYRHMAELLAATGIQRVFINGVHDFGENIADIFPGRGPLSGLHAALNRVDSGYLLIVPVDMPLLKEVDLVRLIQQCDDEMPLQYEGYSLPLLMPVSEKARQLANQTIQSDNRRNYALWRLMEKLNGQKLPAPEGHETSFCNTNTPQEWRECTDILEVTQTD</sequence>
<evidence type="ECO:0000313" key="9">
    <source>
        <dbReference type="EMBL" id="MCL6271355.1"/>
    </source>
</evidence>
<name>A0ABT0PIY2_9GAMM</name>
<evidence type="ECO:0000256" key="1">
    <source>
        <dbReference type="ARBA" id="ARBA00022490"/>
    </source>
</evidence>
<dbReference type="CDD" id="cd02503">
    <property type="entry name" value="MobA"/>
    <property type="match status" value="1"/>
</dbReference>